<keyword evidence="1" id="KW-1133">Transmembrane helix</keyword>
<keyword evidence="1" id="KW-0812">Transmembrane</keyword>
<dbReference type="AlphaFoldDB" id="A0AA42C7P0"/>
<reference evidence="2" key="1">
    <citation type="submission" date="2022-10" db="EMBL/GenBank/DDBJ databases">
        <title>Gaoshiqiia sediminis gen. nov., sp. nov., isolated from coastal sediment.</title>
        <authorList>
            <person name="Yu W.X."/>
            <person name="Mu D.S."/>
            <person name="Du J.Z."/>
            <person name="Liang Y.Q."/>
        </authorList>
    </citation>
    <scope>NUCLEOTIDE SEQUENCE</scope>
    <source>
        <strain evidence="2">A06</strain>
    </source>
</reference>
<dbReference type="InterPro" id="IPR019619">
    <property type="entry name" value="DUF2490"/>
</dbReference>
<dbReference type="Gene3D" id="2.40.160.10">
    <property type="entry name" value="Porin"/>
    <property type="match status" value="1"/>
</dbReference>
<feature type="transmembrane region" description="Helical" evidence="1">
    <location>
        <begin position="12"/>
        <end position="28"/>
    </location>
</feature>
<gene>
    <name evidence="2" type="ORF">N2K84_13505</name>
</gene>
<name>A0AA42C7P0_9BACT</name>
<protein>
    <submittedName>
        <fullName evidence="2">DUF2490 domain-containing protein</fullName>
    </submittedName>
</protein>
<evidence type="ECO:0000313" key="2">
    <source>
        <dbReference type="EMBL" id="MCW0483754.1"/>
    </source>
</evidence>
<evidence type="ECO:0000256" key="1">
    <source>
        <dbReference type="SAM" id="Phobius"/>
    </source>
</evidence>
<evidence type="ECO:0000313" key="3">
    <source>
        <dbReference type="Proteomes" id="UP001163821"/>
    </source>
</evidence>
<keyword evidence="1" id="KW-0472">Membrane</keyword>
<organism evidence="2 3">
    <name type="scientific">Gaoshiqia sediminis</name>
    <dbReference type="NCBI Taxonomy" id="2986998"/>
    <lineage>
        <taxon>Bacteria</taxon>
        <taxon>Pseudomonadati</taxon>
        <taxon>Bacteroidota</taxon>
        <taxon>Bacteroidia</taxon>
        <taxon>Marinilabiliales</taxon>
        <taxon>Prolixibacteraceae</taxon>
        <taxon>Gaoshiqia</taxon>
    </lineage>
</organism>
<accession>A0AA42C7P0</accession>
<dbReference type="SUPFAM" id="SSF56935">
    <property type="entry name" value="Porins"/>
    <property type="match status" value="1"/>
</dbReference>
<proteinExistence type="predicted"/>
<dbReference type="RefSeq" id="WP_282592348.1">
    <property type="nucleotide sequence ID" value="NZ_JAPAAF010000021.1"/>
</dbReference>
<dbReference type="EMBL" id="JAPAAF010000021">
    <property type="protein sequence ID" value="MCW0483754.1"/>
    <property type="molecule type" value="Genomic_DNA"/>
</dbReference>
<keyword evidence="3" id="KW-1185">Reference proteome</keyword>
<sequence length="229" mass="26993">MNCLSHNHYHRVVILTIIGILAGLTNYAQTNDFGLWTGIEAKKELSKRFDLSIELSNRLKDNLNQRDATFVGTEISYAKKIFSTSFLYRISNEKKKKYNATSHRFSWEVEFEPKIDRFKIGYRGRLQTQYTGINSSADGHIPESFFRNRIKLEYNIKGLPLTPSISYEFFYRINQYTTRQIEKNRYTVGLDYKFNKRNSIGLSYFLNETVHIANPEKRYIVGIDYKFDL</sequence>
<dbReference type="InterPro" id="IPR023614">
    <property type="entry name" value="Porin_dom_sf"/>
</dbReference>
<dbReference type="Proteomes" id="UP001163821">
    <property type="component" value="Unassembled WGS sequence"/>
</dbReference>
<comment type="caution">
    <text evidence="2">The sequence shown here is derived from an EMBL/GenBank/DDBJ whole genome shotgun (WGS) entry which is preliminary data.</text>
</comment>
<dbReference type="Pfam" id="PF10677">
    <property type="entry name" value="DUF2490"/>
    <property type="match status" value="1"/>
</dbReference>